<gene>
    <name evidence="1" type="ORF">ACFOJE_02035</name>
</gene>
<dbReference type="Proteomes" id="UP001595457">
    <property type="component" value="Unassembled WGS sequence"/>
</dbReference>
<comment type="caution">
    <text evidence="1">The sequence shown here is derived from an EMBL/GenBank/DDBJ whole genome shotgun (WGS) entry which is preliminary data.</text>
</comment>
<dbReference type="EMBL" id="JBHRSJ010000001">
    <property type="protein sequence ID" value="MFC2970995.1"/>
    <property type="molecule type" value="Genomic_DNA"/>
</dbReference>
<proteinExistence type="predicted"/>
<name>A0ABV7APL6_9GAMM</name>
<sequence>MRYNDTPEGKRRAKILASLGFADCAIEELEANELLHLLAKIEAVSRCPDAAAFVDEGFKLFQAARNAETSEGAVSYLSMAFGQLASAIVCMRVSDFRAIAEQQASRMRPLAKIHEAKSATIERAQAVATELWQADTAQEIRLGDMADRVYRALAADDFAESLPGSAERIKEWIKPAAPEYARKGGRRRKTP</sequence>
<protein>
    <submittedName>
        <fullName evidence="1">Uncharacterized protein</fullName>
    </submittedName>
</protein>
<reference evidence="2" key="1">
    <citation type="journal article" date="2019" name="Int. J. Syst. Evol. Microbiol.">
        <title>The Global Catalogue of Microorganisms (GCM) 10K type strain sequencing project: providing services to taxonomists for standard genome sequencing and annotation.</title>
        <authorList>
            <consortium name="The Broad Institute Genomics Platform"/>
            <consortium name="The Broad Institute Genome Sequencing Center for Infectious Disease"/>
            <person name="Wu L."/>
            <person name="Ma J."/>
        </authorList>
    </citation>
    <scope>NUCLEOTIDE SEQUENCE [LARGE SCALE GENOMIC DNA]</scope>
    <source>
        <strain evidence="2">KCTC 62195</strain>
    </source>
</reference>
<evidence type="ECO:0000313" key="2">
    <source>
        <dbReference type="Proteomes" id="UP001595457"/>
    </source>
</evidence>
<dbReference type="RefSeq" id="WP_377812566.1">
    <property type="nucleotide sequence ID" value="NZ_JBHRSJ010000001.1"/>
</dbReference>
<keyword evidence="2" id="KW-1185">Reference proteome</keyword>
<organism evidence="1 2">
    <name type="scientific">Azotobacter bryophylli</name>
    <dbReference type="NCBI Taxonomy" id="1986537"/>
    <lineage>
        <taxon>Bacteria</taxon>
        <taxon>Pseudomonadati</taxon>
        <taxon>Pseudomonadota</taxon>
        <taxon>Gammaproteobacteria</taxon>
        <taxon>Pseudomonadales</taxon>
        <taxon>Pseudomonadaceae</taxon>
        <taxon>Azotobacter</taxon>
    </lineage>
</organism>
<accession>A0ABV7APL6</accession>
<evidence type="ECO:0000313" key="1">
    <source>
        <dbReference type="EMBL" id="MFC2970995.1"/>
    </source>
</evidence>